<dbReference type="GO" id="GO:0007155">
    <property type="term" value="P:cell adhesion"/>
    <property type="evidence" value="ECO:0007669"/>
    <property type="project" value="InterPro"/>
</dbReference>
<protein>
    <recommendedName>
        <fullName evidence="5">Flagellar hook-associated protein 2</fullName>
        <shortName evidence="5">HAP2</shortName>
    </recommendedName>
    <alternativeName>
        <fullName evidence="5">Flagellar cap protein</fullName>
    </alternativeName>
</protein>
<evidence type="ECO:0000256" key="3">
    <source>
        <dbReference type="ARBA" id="ARBA00023054"/>
    </source>
</evidence>
<comment type="subunit">
    <text evidence="2 5">Homopentamer.</text>
</comment>
<dbReference type="InterPro" id="IPR040026">
    <property type="entry name" value="FliD"/>
</dbReference>
<keyword evidence="4 5" id="KW-0975">Bacterial flagellum</keyword>
<evidence type="ECO:0000259" key="7">
    <source>
        <dbReference type="Pfam" id="PF02465"/>
    </source>
</evidence>
<dbReference type="RefSeq" id="WP_135248288.1">
    <property type="nucleotide sequence ID" value="NZ_SMLK01000001.1"/>
</dbReference>
<dbReference type="PANTHER" id="PTHR30288">
    <property type="entry name" value="FLAGELLAR CAP/ASSEMBLY PROTEIN FLID"/>
    <property type="match status" value="1"/>
</dbReference>
<proteinExistence type="inferred from homology"/>
<dbReference type="GO" id="GO:0009424">
    <property type="term" value="C:bacterial-type flagellum hook"/>
    <property type="evidence" value="ECO:0007669"/>
    <property type="project" value="UniProtKB-UniRule"/>
</dbReference>
<evidence type="ECO:0000256" key="2">
    <source>
        <dbReference type="ARBA" id="ARBA00011255"/>
    </source>
</evidence>
<comment type="function">
    <text evidence="5">Required for morphogenesis and for the elongation of the flagellar filament by facilitating polymerization of the flagellin monomers at the tip of growing filament. Forms a capping structure, which prevents flagellin subunits (transported through the central channel of the flagellum) from leaking out without polymerization at the distal end.</text>
</comment>
<dbReference type="EMBL" id="SMLK01000001">
    <property type="protein sequence ID" value="TFZ08352.1"/>
    <property type="molecule type" value="Genomic_DNA"/>
</dbReference>
<dbReference type="InterPro" id="IPR010809">
    <property type="entry name" value="FliD_C"/>
</dbReference>
<evidence type="ECO:0000313" key="10">
    <source>
        <dbReference type="Proteomes" id="UP000297839"/>
    </source>
</evidence>
<keyword evidence="9" id="KW-0966">Cell projection</keyword>
<keyword evidence="3" id="KW-0175">Coiled coil</keyword>
<evidence type="ECO:0000256" key="1">
    <source>
        <dbReference type="ARBA" id="ARBA00009764"/>
    </source>
</evidence>
<evidence type="ECO:0000256" key="4">
    <source>
        <dbReference type="ARBA" id="ARBA00023143"/>
    </source>
</evidence>
<feature type="domain" description="Flagellar hook-associated protein 2 C-terminal" evidence="8">
    <location>
        <begin position="237"/>
        <end position="465"/>
    </location>
</feature>
<dbReference type="OrthoDB" id="9810816at2"/>
<dbReference type="Pfam" id="PF07196">
    <property type="entry name" value="Flagellin_IN"/>
    <property type="match status" value="1"/>
</dbReference>
<dbReference type="InterPro" id="IPR003481">
    <property type="entry name" value="FliD_N"/>
</dbReference>
<dbReference type="PANTHER" id="PTHR30288:SF0">
    <property type="entry name" value="FLAGELLAR HOOK-ASSOCIATED PROTEIN 2"/>
    <property type="match status" value="1"/>
</dbReference>
<dbReference type="GO" id="GO:0009421">
    <property type="term" value="C:bacterial-type flagellum filament cap"/>
    <property type="evidence" value="ECO:0007669"/>
    <property type="project" value="InterPro"/>
</dbReference>
<accession>A0A4Z0CBT1</accession>
<feature type="region of interest" description="Disordered" evidence="6">
    <location>
        <begin position="422"/>
        <end position="441"/>
    </location>
</feature>
<dbReference type="GO" id="GO:0005576">
    <property type="term" value="C:extracellular region"/>
    <property type="evidence" value="ECO:0007669"/>
    <property type="project" value="UniProtKB-SubCell"/>
</dbReference>
<evidence type="ECO:0000256" key="6">
    <source>
        <dbReference type="SAM" id="MobiDB-lite"/>
    </source>
</evidence>
<sequence length="477" mass="48670">MASISSTGVGSGLDVNTIVTQLMSVEQRPLTLLQTTASGIQTKLSAFGTLQGQIASLGDVVTRIADPSAWNPMRVDLGDSSVATATATTAASAGAHSLEVEQLAKSQVLASGPFLPATKPVGTGKLTIELGTTTNGVFAPRDGSSPVPITIDSSNQTLAGIRDAINASKAGVTASIVTGSGGAQLVLRGGDGAAGSMRILVADDDNDDTNAAGLSQLAYDPAAGAAAGRNLTQTQQAQDAKFSIDGVALTSATNTPSDALQGVTITLKGETGGPVALNVAVETTAVRKNINDFVNAYNALNTLVRNQTQADPTGKANGALQADSTAVSLLNQMRALLQGQVIGAASTSSSLSVAGIAIQRDGSLQVTDAKLTPLLSDPAQLAKLFAQPQAGTDAGSRGFAVRFKAWAKALTGDAGALQSRLDGLKRSQSDNQKRQDAENDRLARKEAALRAQYQALDTQMTTLNQRMAQMKSALGLS</sequence>
<comment type="similarity">
    <text evidence="1 5">Belongs to the FliD family.</text>
</comment>
<keyword evidence="9" id="KW-0969">Cilium</keyword>
<keyword evidence="10" id="KW-1185">Reference proteome</keyword>
<name>A0A4Z0CBT1_9BURK</name>
<reference evidence="9 10" key="1">
    <citation type="submission" date="2019-03" db="EMBL/GenBank/DDBJ databases">
        <title>Ramlibacter sp. 18x22-1, whole genome shotgun sequence.</title>
        <authorList>
            <person name="Zhang X."/>
            <person name="Feng G."/>
            <person name="Zhu H."/>
        </authorList>
    </citation>
    <scope>NUCLEOTIDE SEQUENCE [LARGE SCALE GENOMIC DNA]</scope>
    <source>
        <strain evidence="9 10">18x22-1</strain>
    </source>
</reference>
<organism evidence="9 10">
    <name type="scientific">Ramlibacter humi</name>
    <dbReference type="NCBI Taxonomy" id="2530451"/>
    <lineage>
        <taxon>Bacteria</taxon>
        <taxon>Pseudomonadati</taxon>
        <taxon>Pseudomonadota</taxon>
        <taxon>Betaproteobacteria</taxon>
        <taxon>Burkholderiales</taxon>
        <taxon>Comamonadaceae</taxon>
        <taxon>Ramlibacter</taxon>
    </lineage>
</organism>
<feature type="domain" description="Flagellar hook-associated protein 2 N-terminal" evidence="7">
    <location>
        <begin position="11"/>
        <end position="107"/>
    </location>
</feature>
<dbReference type="AlphaFoldDB" id="A0A4Z0CBT1"/>
<evidence type="ECO:0000259" key="8">
    <source>
        <dbReference type="Pfam" id="PF07195"/>
    </source>
</evidence>
<keyword evidence="5" id="KW-0964">Secreted</keyword>
<evidence type="ECO:0000313" key="9">
    <source>
        <dbReference type="EMBL" id="TFZ08352.1"/>
    </source>
</evidence>
<dbReference type="InterPro" id="IPR010810">
    <property type="entry name" value="Flagellin_hook_IN_motif"/>
</dbReference>
<dbReference type="Pfam" id="PF02465">
    <property type="entry name" value="FliD_N"/>
    <property type="match status" value="1"/>
</dbReference>
<keyword evidence="9" id="KW-0282">Flagellum</keyword>
<comment type="caution">
    <text evidence="9">The sequence shown here is derived from an EMBL/GenBank/DDBJ whole genome shotgun (WGS) entry which is preliminary data.</text>
</comment>
<dbReference type="Proteomes" id="UP000297839">
    <property type="component" value="Unassembled WGS sequence"/>
</dbReference>
<gene>
    <name evidence="9" type="ORF">EZ216_04130</name>
</gene>
<dbReference type="GO" id="GO:0071973">
    <property type="term" value="P:bacterial-type flagellum-dependent cell motility"/>
    <property type="evidence" value="ECO:0007669"/>
    <property type="project" value="TreeGrafter"/>
</dbReference>
<evidence type="ECO:0000256" key="5">
    <source>
        <dbReference type="RuleBase" id="RU362066"/>
    </source>
</evidence>
<comment type="subcellular location">
    <subcellularLocation>
        <location evidence="5">Secreted</location>
    </subcellularLocation>
    <subcellularLocation>
        <location evidence="5">Bacterial flagellum</location>
    </subcellularLocation>
</comment>
<dbReference type="Pfam" id="PF07195">
    <property type="entry name" value="FliD_C"/>
    <property type="match status" value="1"/>
</dbReference>